<evidence type="ECO:0000313" key="4">
    <source>
        <dbReference type="EMBL" id="MBU3876868.1"/>
    </source>
</evidence>
<feature type="domain" description="Peptidase S33 tripeptidyl aminopeptidase-like C-terminal" evidence="2">
    <location>
        <begin position="270"/>
        <end position="333"/>
    </location>
</feature>
<keyword evidence="5" id="KW-1185">Reference proteome</keyword>
<dbReference type="Proteomes" id="UP000723714">
    <property type="component" value="Unassembled WGS sequence"/>
</dbReference>
<dbReference type="PANTHER" id="PTHR43358">
    <property type="entry name" value="ALPHA/BETA-HYDROLASE"/>
    <property type="match status" value="1"/>
</dbReference>
<dbReference type="InterPro" id="IPR022742">
    <property type="entry name" value="Hydrolase_4"/>
</dbReference>
<dbReference type="Pfam" id="PF08386">
    <property type="entry name" value="Abhydrolase_4"/>
    <property type="match status" value="1"/>
</dbReference>
<keyword evidence="4" id="KW-0378">Hydrolase</keyword>
<dbReference type="Pfam" id="PF12146">
    <property type="entry name" value="Hydrolase_4"/>
    <property type="match status" value="1"/>
</dbReference>
<comment type="caution">
    <text evidence="4">The sequence shown here is derived from an EMBL/GenBank/DDBJ whole genome shotgun (WGS) entry which is preliminary data.</text>
</comment>
<dbReference type="EMBL" id="JABACJ020000013">
    <property type="protein sequence ID" value="MBU3876868.1"/>
    <property type="molecule type" value="Genomic_DNA"/>
</dbReference>
<evidence type="ECO:0000313" key="5">
    <source>
        <dbReference type="Proteomes" id="UP000723714"/>
    </source>
</evidence>
<gene>
    <name evidence="4" type="ORF">HGO97_013725</name>
</gene>
<dbReference type="RefSeq" id="WP_216242744.1">
    <property type="nucleotide sequence ID" value="NZ_JABACJ020000013.1"/>
</dbReference>
<evidence type="ECO:0000256" key="1">
    <source>
        <dbReference type="SAM" id="MobiDB-lite"/>
    </source>
</evidence>
<proteinExistence type="predicted"/>
<evidence type="ECO:0000259" key="3">
    <source>
        <dbReference type="Pfam" id="PF12146"/>
    </source>
</evidence>
<name>A0ABS6D5I8_9FIRM</name>
<reference evidence="4 5" key="1">
    <citation type="submission" date="2021-06" db="EMBL/GenBank/DDBJ databases">
        <title>Faecalicatena sp. nov. isolated from porcine feces.</title>
        <authorList>
            <person name="Oh B.S."/>
            <person name="Lee J.H."/>
        </authorList>
    </citation>
    <scope>NUCLEOTIDE SEQUENCE [LARGE SCALE GENOMIC DNA]</scope>
    <source>
        <strain evidence="4 5">AGMB00832</strain>
    </source>
</reference>
<feature type="domain" description="Serine aminopeptidase S33" evidence="3">
    <location>
        <begin position="110"/>
        <end position="222"/>
    </location>
</feature>
<feature type="region of interest" description="Disordered" evidence="1">
    <location>
        <begin position="46"/>
        <end position="67"/>
    </location>
</feature>
<evidence type="ECO:0000259" key="2">
    <source>
        <dbReference type="Pfam" id="PF08386"/>
    </source>
</evidence>
<dbReference type="GO" id="GO:0016787">
    <property type="term" value="F:hydrolase activity"/>
    <property type="evidence" value="ECO:0007669"/>
    <property type="project" value="UniProtKB-KW"/>
</dbReference>
<sequence>MNQMWKRILLAAGVLGALDCLLVGAFFNMAAGRNCIFFKKKKEKKSKNKRRRTRSNQAPQEKSGHELWEEQVKEERTKGVEWMQRMPYENVQIRSEEGLLLAGSYLEAEDARRIVVLFHGWRGSWQHDFGACLRWLYEEGTSLLIVEQRSQGQSEGKYMGFGILERRDCHAWLKWLAKRNGSGLPVYLYGVSMGAATVLMAASDKLPGDVKGVIADCGFTSPYEMVYRFGHSKFKLNEHPIMDQLNWVFRKKAGYDLKEYSALEAMEHCLVPVLFIHGKADTFVPYEMSVQNYEACTAKKKLLLVEGAEHCMSYLKGKEQYQQAVREFFREAEA</sequence>
<accession>A0ABS6D5I8</accession>
<dbReference type="InterPro" id="IPR013595">
    <property type="entry name" value="Pept_S33_TAP-like_C"/>
</dbReference>
<organism evidence="4 5">
    <name type="scientific">Faecalicatena faecalis</name>
    <dbReference type="NCBI Taxonomy" id="2726362"/>
    <lineage>
        <taxon>Bacteria</taxon>
        <taxon>Bacillati</taxon>
        <taxon>Bacillota</taxon>
        <taxon>Clostridia</taxon>
        <taxon>Lachnospirales</taxon>
        <taxon>Lachnospiraceae</taxon>
        <taxon>Faecalicatena</taxon>
    </lineage>
</organism>
<protein>
    <submittedName>
        <fullName evidence="4">Alpha/beta hydrolase</fullName>
    </submittedName>
</protein>
<dbReference type="PANTHER" id="PTHR43358:SF4">
    <property type="entry name" value="ALPHA_BETA HYDROLASE FOLD-1 DOMAIN-CONTAINING PROTEIN"/>
    <property type="match status" value="1"/>
</dbReference>
<dbReference type="InterPro" id="IPR052920">
    <property type="entry name" value="DNA-binding_regulatory"/>
</dbReference>